<gene>
    <name evidence="3" type="ORF">ACFPCY_34745</name>
</gene>
<feature type="compositionally biased region" description="Gly residues" evidence="1">
    <location>
        <begin position="44"/>
        <end position="63"/>
    </location>
</feature>
<feature type="region of interest" description="Disordered" evidence="1">
    <location>
        <begin position="26"/>
        <end position="68"/>
    </location>
</feature>
<name>A0ABV9UAD2_9ACTN</name>
<feature type="compositionally biased region" description="Low complexity" evidence="1">
    <location>
        <begin position="32"/>
        <end position="43"/>
    </location>
</feature>
<accession>A0ABV9UAD2</accession>
<dbReference type="RefSeq" id="WP_378262476.1">
    <property type="nucleotide sequence ID" value="NZ_JBHSIT010000012.1"/>
</dbReference>
<evidence type="ECO:0000313" key="4">
    <source>
        <dbReference type="Proteomes" id="UP001595872"/>
    </source>
</evidence>
<keyword evidence="4" id="KW-1185">Reference proteome</keyword>
<keyword evidence="2" id="KW-0732">Signal</keyword>
<feature type="signal peptide" evidence="2">
    <location>
        <begin position="1"/>
        <end position="23"/>
    </location>
</feature>
<dbReference type="EMBL" id="JBHSIT010000012">
    <property type="protein sequence ID" value="MFC4912503.1"/>
    <property type="molecule type" value="Genomic_DNA"/>
</dbReference>
<reference evidence="4" key="1">
    <citation type="journal article" date="2019" name="Int. J. Syst. Evol. Microbiol.">
        <title>The Global Catalogue of Microorganisms (GCM) 10K type strain sequencing project: providing services to taxonomists for standard genome sequencing and annotation.</title>
        <authorList>
            <consortium name="The Broad Institute Genomics Platform"/>
            <consortium name="The Broad Institute Genome Sequencing Center for Infectious Disease"/>
            <person name="Wu L."/>
            <person name="Ma J."/>
        </authorList>
    </citation>
    <scope>NUCLEOTIDE SEQUENCE [LARGE SCALE GENOMIC DNA]</scope>
    <source>
        <strain evidence="4">KLKA75</strain>
    </source>
</reference>
<organism evidence="3 4">
    <name type="scientific">Actinomadura gamaensis</name>
    <dbReference type="NCBI Taxonomy" id="1763541"/>
    <lineage>
        <taxon>Bacteria</taxon>
        <taxon>Bacillati</taxon>
        <taxon>Actinomycetota</taxon>
        <taxon>Actinomycetes</taxon>
        <taxon>Streptosporangiales</taxon>
        <taxon>Thermomonosporaceae</taxon>
        <taxon>Actinomadura</taxon>
    </lineage>
</organism>
<proteinExistence type="predicted"/>
<sequence length="203" mass="20782">MFRKLLVPPLLLALVLFAPVACRNNSKNASVSGSSQGTTPMPGTTGGESGSPGGQSGSPGGESPGVCPSKATKKFAKTRFVGDAGLAFGAFHRWIYKPYKAGTFKSGADGRKKAIVKAAAAGAFSVNRLNAARKMVNADPTLCGALKKPLDSLWNSLSGLTGKLKSGNADPSEIGSIGGAIDSFRQQAGKNGADIKDKNPPNF</sequence>
<feature type="chain" id="PRO_5045653125" evidence="2">
    <location>
        <begin position="24"/>
        <end position="203"/>
    </location>
</feature>
<comment type="caution">
    <text evidence="3">The sequence shown here is derived from an EMBL/GenBank/DDBJ whole genome shotgun (WGS) entry which is preliminary data.</text>
</comment>
<protein>
    <submittedName>
        <fullName evidence="3">Uncharacterized protein</fullName>
    </submittedName>
</protein>
<evidence type="ECO:0000256" key="2">
    <source>
        <dbReference type="SAM" id="SignalP"/>
    </source>
</evidence>
<evidence type="ECO:0000256" key="1">
    <source>
        <dbReference type="SAM" id="MobiDB-lite"/>
    </source>
</evidence>
<evidence type="ECO:0000313" key="3">
    <source>
        <dbReference type="EMBL" id="MFC4912503.1"/>
    </source>
</evidence>
<dbReference type="Proteomes" id="UP001595872">
    <property type="component" value="Unassembled WGS sequence"/>
</dbReference>